<name>A0ACC2VCQ0_9TREE</name>
<gene>
    <name evidence="1" type="ORF">QFC21_004834</name>
</gene>
<keyword evidence="2" id="KW-1185">Reference proteome</keyword>
<sequence>MPNDRGQHSRPQSAGLPAHESSRRNRPFEGGAAPSLSSSPSSFSPEMILDPHIFQIMQEIASMDEGTSTEHRNSRVNQMFLRYCREMDIPSSRAIASDSYRTIMDREGVSPEGLLARLHAFAENAAPYPQAAKNAVEHMVRQATVLKQVLREPSGAKGTLPDEEVNSAGAPLTLAVSQTTQSIPPPISSSSANCDQSLKSSSSQSEEEGGAFNTNRFAPEGGNERHSARRQLSISVESAQQVDSALFDETVKSMQTKIREIIRVWDLGEAIGDTESRPEKLLRNECTEFVHRIRPVSDTTEPYMQKPLEQFLTSVVINVRELFRTRFLVWERAWACIEEALEKIRNPTTGFRDASVDSNTLIQEFLLREWASIDVGRRAVPWNRSLAEDTTGRNASSTDVTTTAPLEGTCVTAQETKLTDPWPQRFTLGSSNRPSQCGH</sequence>
<comment type="caution">
    <text evidence="1">The sequence shown here is derived from an EMBL/GenBank/DDBJ whole genome shotgun (WGS) entry which is preliminary data.</text>
</comment>
<reference evidence="1" key="1">
    <citation type="submission" date="2023-04" db="EMBL/GenBank/DDBJ databases">
        <title>Draft Genome sequencing of Naganishia species isolated from polar environments using Oxford Nanopore Technology.</title>
        <authorList>
            <person name="Leo P."/>
            <person name="Venkateswaran K."/>
        </authorList>
    </citation>
    <scope>NUCLEOTIDE SEQUENCE</scope>
    <source>
        <strain evidence="1">MNA-CCFEE 5423</strain>
    </source>
</reference>
<evidence type="ECO:0000313" key="2">
    <source>
        <dbReference type="Proteomes" id="UP001227268"/>
    </source>
</evidence>
<accession>A0ACC2VCQ0</accession>
<protein>
    <submittedName>
        <fullName evidence="1">Uncharacterized protein</fullName>
    </submittedName>
</protein>
<dbReference type="EMBL" id="JASBWT010000017">
    <property type="protein sequence ID" value="KAJ9097165.1"/>
    <property type="molecule type" value="Genomic_DNA"/>
</dbReference>
<evidence type="ECO:0000313" key="1">
    <source>
        <dbReference type="EMBL" id="KAJ9097165.1"/>
    </source>
</evidence>
<proteinExistence type="predicted"/>
<dbReference type="Proteomes" id="UP001227268">
    <property type="component" value="Unassembled WGS sequence"/>
</dbReference>
<organism evidence="1 2">
    <name type="scientific">Naganishia friedmannii</name>
    <dbReference type="NCBI Taxonomy" id="89922"/>
    <lineage>
        <taxon>Eukaryota</taxon>
        <taxon>Fungi</taxon>
        <taxon>Dikarya</taxon>
        <taxon>Basidiomycota</taxon>
        <taxon>Agaricomycotina</taxon>
        <taxon>Tremellomycetes</taxon>
        <taxon>Filobasidiales</taxon>
        <taxon>Filobasidiaceae</taxon>
        <taxon>Naganishia</taxon>
    </lineage>
</organism>